<dbReference type="GeneID" id="81354507"/>
<dbReference type="Proteomes" id="UP001149074">
    <property type="component" value="Unassembled WGS sequence"/>
</dbReference>
<sequence>MSNSASETILFESVPDGAEPAYGQVMQNTSPVGTNSDPGDMLSLQVDELDLEDPLSSEYRYYDEPLAQDKGDESARLQYTRPLPVN</sequence>
<dbReference type="AlphaFoldDB" id="A0A9W9FLQ8"/>
<evidence type="ECO:0000313" key="3">
    <source>
        <dbReference type="Proteomes" id="UP001149074"/>
    </source>
</evidence>
<organism evidence="2 3">
    <name type="scientific">Penicillium argentinense</name>
    <dbReference type="NCBI Taxonomy" id="1131581"/>
    <lineage>
        <taxon>Eukaryota</taxon>
        <taxon>Fungi</taxon>
        <taxon>Dikarya</taxon>
        <taxon>Ascomycota</taxon>
        <taxon>Pezizomycotina</taxon>
        <taxon>Eurotiomycetes</taxon>
        <taxon>Eurotiomycetidae</taxon>
        <taxon>Eurotiales</taxon>
        <taxon>Aspergillaceae</taxon>
        <taxon>Penicillium</taxon>
    </lineage>
</organism>
<dbReference type="EMBL" id="JAPQKI010000004">
    <property type="protein sequence ID" value="KAJ5102505.1"/>
    <property type="molecule type" value="Genomic_DNA"/>
</dbReference>
<evidence type="ECO:0000313" key="2">
    <source>
        <dbReference type="EMBL" id="KAJ5102505.1"/>
    </source>
</evidence>
<proteinExistence type="predicted"/>
<gene>
    <name evidence="2" type="ORF">N7532_003034</name>
</gene>
<dbReference type="RefSeq" id="XP_056475885.1">
    <property type="nucleotide sequence ID" value="XM_056615528.1"/>
</dbReference>
<feature type="region of interest" description="Disordered" evidence="1">
    <location>
        <begin position="63"/>
        <end position="86"/>
    </location>
</feature>
<keyword evidence="3" id="KW-1185">Reference proteome</keyword>
<reference evidence="2" key="2">
    <citation type="journal article" date="2023" name="IMA Fungus">
        <title>Comparative genomic study of the Penicillium genus elucidates a diverse pangenome and 15 lateral gene transfer events.</title>
        <authorList>
            <person name="Petersen C."/>
            <person name="Sorensen T."/>
            <person name="Nielsen M.R."/>
            <person name="Sondergaard T.E."/>
            <person name="Sorensen J.L."/>
            <person name="Fitzpatrick D.A."/>
            <person name="Frisvad J.C."/>
            <person name="Nielsen K.L."/>
        </authorList>
    </citation>
    <scope>NUCLEOTIDE SEQUENCE</scope>
    <source>
        <strain evidence="2">IBT 30761</strain>
    </source>
</reference>
<dbReference type="OrthoDB" id="4341672at2759"/>
<name>A0A9W9FLQ8_9EURO</name>
<evidence type="ECO:0000256" key="1">
    <source>
        <dbReference type="SAM" id="MobiDB-lite"/>
    </source>
</evidence>
<reference evidence="2" key="1">
    <citation type="submission" date="2022-11" db="EMBL/GenBank/DDBJ databases">
        <authorList>
            <person name="Petersen C."/>
        </authorList>
    </citation>
    <scope>NUCLEOTIDE SEQUENCE</scope>
    <source>
        <strain evidence="2">IBT 30761</strain>
    </source>
</reference>
<protein>
    <submittedName>
        <fullName evidence="2">Uncharacterized protein</fullName>
    </submittedName>
</protein>
<feature type="compositionally biased region" description="Basic and acidic residues" evidence="1">
    <location>
        <begin position="63"/>
        <end position="75"/>
    </location>
</feature>
<comment type="caution">
    <text evidence="2">The sequence shown here is derived from an EMBL/GenBank/DDBJ whole genome shotgun (WGS) entry which is preliminary data.</text>
</comment>
<feature type="region of interest" description="Disordered" evidence="1">
    <location>
        <begin position="13"/>
        <end position="39"/>
    </location>
</feature>
<feature type="compositionally biased region" description="Polar residues" evidence="1">
    <location>
        <begin position="25"/>
        <end position="37"/>
    </location>
</feature>
<accession>A0A9W9FLQ8</accession>